<dbReference type="KEGG" id="api:103307789"/>
<feature type="domain" description="Endonuclease/exonuclease/phosphatase" evidence="2">
    <location>
        <begin position="8"/>
        <end position="241"/>
    </location>
</feature>
<dbReference type="OMA" id="FHECLER"/>
<dbReference type="SUPFAM" id="SSF56219">
    <property type="entry name" value="DNase I-like"/>
    <property type="match status" value="1"/>
</dbReference>
<protein>
    <recommendedName>
        <fullName evidence="5">Craniofacial development protein 2</fullName>
    </recommendedName>
</protein>
<dbReference type="InterPro" id="IPR043502">
    <property type="entry name" value="DNA/RNA_pol_sf"/>
</dbReference>
<reference evidence="4" key="1">
    <citation type="submission" date="2010-06" db="EMBL/GenBank/DDBJ databases">
        <authorList>
            <person name="Jiang H."/>
            <person name="Abraham K."/>
            <person name="Ali S."/>
            <person name="Alsbrooks S.L."/>
            <person name="Anim B.N."/>
            <person name="Anosike U.S."/>
            <person name="Attaway T."/>
            <person name="Bandaranaike D.P."/>
            <person name="Battles P.K."/>
            <person name="Bell S.N."/>
            <person name="Bell A.V."/>
            <person name="Beltran B."/>
            <person name="Bickham C."/>
            <person name="Bustamante Y."/>
            <person name="Caleb T."/>
            <person name="Canada A."/>
            <person name="Cardenas V."/>
            <person name="Carter K."/>
            <person name="Chacko J."/>
            <person name="Chandrabose M.N."/>
            <person name="Chavez D."/>
            <person name="Chavez A."/>
            <person name="Chen L."/>
            <person name="Chu H.-S."/>
            <person name="Claassen K.J."/>
            <person name="Cockrell R."/>
            <person name="Collins M."/>
            <person name="Cooper J.A."/>
            <person name="Cree A."/>
            <person name="Curry S.M."/>
            <person name="Da Y."/>
            <person name="Dao M.D."/>
            <person name="Das B."/>
            <person name="Davila M.-L."/>
            <person name="Davy-Carroll L."/>
            <person name="Denson S."/>
            <person name="Dinh H."/>
            <person name="Ebong V.E."/>
            <person name="Edwards J.R."/>
            <person name="Egan A."/>
            <person name="El-Daye J."/>
            <person name="Escobedo L."/>
            <person name="Fernandez S."/>
            <person name="Fernando P.R."/>
            <person name="Flagg N."/>
            <person name="Forbes L.D."/>
            <person name="Fowler R.G."/>
            <person name="Fu Q."/>
            <person name="Gabisi R.A."/>
            <person name="Ganer J."/>
            <person name="Garbino Pronczuk A."/>
            <person name="Garcia R.M."/>
            <person name="Garner T."/>
            <person name="Garrett T.E."/>
            <person name="Gonzalez D.A."/>
            <person name="Hamid H."/>
            <person name="Hawkins E.S."/>
            <person name="Hirani K."/>
            <person name="Hogues M.E."/>
            <person name="Hollins B."/>
            <person name="Hsiao C.-H."/>
            <person name="Jabil R."/>
            <person name="James M.L."/>
            <person name="Jhangiani S.N."/>
            <person name="Johnson B."/>
            <person name="Johnson Q."/>
            <person name="Joshi V."/>
            <person name="Kalu J.B."/>
            <person name="Kam C."/>
            <person name="Kashfia A."/>
            <person name="Keebler J."/>
            <person name="Kisamo H."/>
            <person name="Kovar C.L."/>
            <person name="Lago L.A."/>
            <person name="Lai C.-Y."/>
            <person name="Laidlaw J."/>
            <person name="Lara F."/>
            <person name="Le T.-K."/>
            <person name="Lee S.L."/>
            <person name="Legall F.H."/>
            <person name="Lemon S.J."/>
            <person name="Lewis L.R."/>
            <person name="Li B."/>
            <person name="Liu Y."/>
            <person name="Liu Y.-S."/>
            <person name="Lopez J."/>
            <person name="Lozado R.J."/>
            <person name="Lu J."/>
            <person name="Madu R.C."/>
            <person name="Maheshwari M."/>
            <person name="Maheshwari R."/>
            <person name="Malloy K."/>
            <person name="Martinez E."/>
            <person name="Mathew T."/>
            <person name="Mercado I.C."/>
            <person name="Mercado C."/>
            <person name="Meyer B."/>
            <person name="Montgomery K."/>
            <person name="Morgan M.B."/>
            <person name="Munidasa M."/>
            <person name="Nazareth L.V."/>
            <person name="Nelson J."/>
            <person name="Ng B.M."/>
            <person name="Nguyen N.B."/>
            <person name="Nguyen P.Q."/>
            <person name="Nguyen T."/>
            <person name="Obregon M."/>
            <person name="Okwuonu G.O."/>
            <person name="Onwere C.G."/>
            <person name="Orozco G."/>
            <person name="Parra A."/>
            <person name="Patel S."/>
            <person name="Patil S."/>
            <person name="Perez A."/>
            <person name="Perez Y."/>
            <person name="Pham C."/>
            <person name="Primus E.L."/>
            <person name="Pu L.-L."/>
            <person name="Puazo M."/>
            <person name="Qin X."/>
            <person name="Quiroz J.B."/>
            <person name="Reese J."/>
            <person name="Richards S."/>
            <person name="Rives C.M."/>
            <person name="Robberts R."/>
            <person name="Ruiz S.J."/>
            <person name="Ruiz M.J."/>
            <person name="Santibanez J."/>
            <person name="Schneider B.W."/>
            <person name="Sisson I."/>
            <person name="Smith M."/>
            <person name="Sodergren E."/>
            <person name="Song X.-Z."/>
            <person name="Song B.B."/>
            <person name="Summersgill H."/>
            <person name="Thelus R."/>
            <person name="Thornton R.D."/>
            <person name="Trejos Z.Y."/>
            <person name="Usmani K."/>
            <person name="Vattathil S."/>
            <person name="Villasana D."/>
            <person name="Walker D.L."/>
            <person name="Wang S."/>
            <person name="Wang K."/>
            <person name="White C.S."/>
            <person name="Williams A.C."/>
            <person name="Williamson J."/>
            <person name="Wilson K."/>
            <person name="Woghiren I.O."/>
            <person name="Woodworth J.R."/>
            <person name="Worley K.C."/>
            <person name="Wright R.A."/>
            <person name="Wu W."/>
            <person name="Young L."/>
            <person name="Zhang L."/>
            <person name="Zhang J."/>
            <person name="Zhu Y."/>
            <person name="Muzny D.M."/>
            <person name="Weinstock G."/>
            <person name="Gibbs R.A."/>
        </authorList>
    </citation>
    <scope>NUCLEOTIDE SEQUENCE [LARGE SCALE GENOMIC DNA]</scope>
    <source>
        <strain evidence="4">LSR1</strain>
    </source>
</reference>
<dbReference type="GeneID" id="103307789"/>
<dbReference type="Proteomes" id="UP000007819">
    <property type="component" value="Chromosome A1"/>
</dbReference>
<dbReference type="SUPFAM" id="SSF56672">
    <property type="entry name" value="DNA/RNA polymerases"/>
    <property type="match status" value="1"/>
</dbReference>
<organism evidence="3 4">
    <name type="scientific">Acyrthosiphon pisum</name>
    <name type="common">Pea aphid</name>
    <dbReference type="NCBI Taxonomy" id="7029"/>
    <lineage>
        <taxon>Eukaryota</taxon>
        <taxon>Metazoa</taxon>
        <taxon>Ecdysozoa</taxon>
        <taxon>Arthropoda</taxon>
        <taxon>Hexapoda</taxon>
        <taxon>Insecta</taxon>
        <taxon>Pterygota</taxon>
        <taxon>Neoptera</taxon>
        <taxon>Paraneoptera</taxon>
        <taxon>Hemiptera</taxon>
        <taxon>Sternorrhyncha</taxon>
        <taxon>Aphidomorpha</taxon>
        <taxon>Aphidoidea</taxon>
        <taxon>Aphididae</taxon>
        <taxon>Macrosiphini</taxon>
        <taxon>Acyrthosiphon</taxon>
    </lineage>
</organism>
<dbReference type="Pfam" id="PF03372">
    <property type="entry name" value="Exo_endo_phos"/>
    <property type="match status" value="1"/>
</dbReference>
<evidence type="ECO:0000259" key="2">
    <source>
        <dbReference type="Pfam" id="PF03372"/>
    </source>
</evidence>
<dbReference type="EnsemblMetazoa" id="XM_008180090.1">
    <property type="protein sequence ID" value="XP_008178312.1"/>
    <property type="gene ID" value="LOC103307789"/>
</dbReference>
<dbReference type="GO" id="GO:0071897">
    <property type="term" value="P:DNA biosynthetic process"/>
    <property type="evidence" value="ECO:0007669"/>
    <property type="project" value="UniProtKB-ARBA"/>
</dbReference>
<dbReference type="OrthoDB" id="6628203at2759"/>
<dbReference type="CDD" id="cd09076">
    <property type="entry name" value="L1-EN"/>
    <property type="match status" value="1"/>
</dbReference>
<dbReference type="InterPro" id="IPR000477">
    <property type="entry name" value="RT_dom"/>
</dbReference>
<evidence type="ECO:0000313" key="3">
    <source>
        <dbReference type="EnsemblMetazoa" id="XP_008178312.1"/>
    </source>
</evidence>
<dbReference type="RefSeq" id="XP_008178312.1">
    <property type="nucleotide sequence ID" value="XM_008180090.1"/>
</dbReference>
<name>A0A8R2B2E3_ACYPI</name>
<evidence type="ECO:0008006" key="5">
    <source>
        <dbReference type="Google" id="ProtNLM"/>
    </source>
</evidence>
<dbReference type="PANTHER" id="PTHR47027">
    <property type="entry name" value="REVERSE TRANSCRIPTASE DOMAIN-CONTAINING PROTEIN"/>
    <property type="match status" value="1"/>
</dbReference>
<dbReference type="InterPro" id="IPR036691">
    <property type="entry name" value="Endo/exonu/phosph_ase_sf"/>
</dbReference>
<dbReference type="AlphaFoldDB" id="A0A8R2B2E3"/>
<feature type="domain" description="Reverse transcriptase" evidence="1">
    <location>
        <begin position="305"/>
        <end position="398"/>
    </location>
</feature>
<dbReference type="Pfam" id="PF00078">
    <property type="entry name" value="RVT_1"/>
    <property type="match status" value="1"/>
</dbReference>
<dbReference type="PANTHER" id="PTHR47027:SF29">
    <property type="entry name" value="C2H2-TYPE DOMAIN-CONTAINING PROTEIN"/>
    <property type="match status" value="1"/>
</dbReference>
<accession>A0A8R2B2E3</accession>
<proteinExistence type="predicted"/>
<evidence type="ECO:0000259" key="1">
    <source>
        <dbReference type="Pfam" id="PF00078"/>
    </source>
</evidence>
<dbReference type="Gene3D" id="3.60.10.10">
    <property type="entry name" value="Endonuclease/exonuclease/phosphatase"/>
    <property type="match status" value="1"/>
</dbReference>
<keyword evidence="4" id="KW-1185">Reference proteome</keyword>
<sequence>MENGLSFGTWNILTLFKPEAVQCLVEETERYKLGVVALQKIRWNNKGTLDIQDTTIFYGECNKHRQFGTGFAVHKNLVPSVREFKIINPRILVLTIEAQYFDITFVNWHAPTEEKTQEEKGVFYGNLEHALNEIPRNRIRIVLGDFNAKLGKENIIRSMIGIHSLHDVTSENGLRLIDFASGGGLIVKSTMFPHKDLYKGTWKAPNGRYVSQINHVLINTRFKNCVHDVKTVRGADCDSDHYLVKGKLKVKLKKLIHSKGTLVDRFDMNKVKDTNICEIFKQQLHETMNSLNINQDETIDTKWKVLEDAIKMVTDTVKIWLIAYADDIALLGNNIEMLKSLGKKLIKVAENVGLTVNDDKTEYLIVIRNNRNYGLEQHIELEGHTFRKVSQFKYLGSIITQDN</sequence>
<dbReference type="InterPro" id="IPR005135">
    <property type="entry name" value="Endo/exonuclease/phosphatase"/>
</dbReference>
<reference evidence="3" key="2">
    <citation type="submission" date="2022-06" db="UniProtKB">
        <authorList>
            <consortium name="EnsemblMetazoa"/>
        </authorList>
    </citation>
    <scope>IDENTIFICATION</scope>
</reference>
<evidence type="ECO:0000313" key="4">
    <source>
        <dbReference type="Proteomes" id="UP000007819"/>
    </source>
</evidence>